<evidence type="ECO:0000256" key="2">
    <source>
        <dbReference type="SAM" id="Phobius"/>
    </source>
</evidence>
<dbReference type="OMA" id="YWEYKEY"/>
<name>A0A8W8K825_MAGGI</name>
<keyword evidence="4" id="KW-1185">Reference proteome</keyword>
<feature type="compositionally biased region" description="Basic and acidic residues" evidence="1">
    <location>
        <begin position="217"/>
        <end position="240"/>
    </location>
</feature>
<dbReference type="GeneID" id="105343402"/>
<dbReference type="OrthoDB" id="6136516at2759"/>
<dbReference type="Proteomes" id="UP000005408">
    <property type="component" value="Unassembled WGS sequence"/>
</dbReference>
<dbReference type="AlphaFoldDB" id="A0A8W8K825"/>
<dbReference type="EnsemblMetazoa" id="G2237.4">
    <property type="protein sequence ID" value="G2237.4:cds"/>
    <property type="gene ID" value="G2237"/>
</dbReference>
<evidence type="ECO:0000256" key="1">
    <source>
        <dbReference type="SAM" id="MobiDB-lite"/>
    </source>
</evidence>
<dbReference type="KEGG" id="crg:105343402"/>
<feature type="region of interest" description="Disordered" evidence="1">
    <location>
        <begin position="175"/>
        <end position="277"/>
    </location>
</feature>
<feature type="compositionally biased region" description="Pro residues" evidence="1">
    <location>
        <begin position="180"/>
        <end position="196"/>
    </location>
</feature>
<dbReference type="EnsemblMetazoa" id="G2237.2">
    <property type="protein sequence ID" value="G2237.2:cds"/>
    <property type="gene ID" value="G2237"/>
</dbReference>
<keyword evidence="2" id="KW-1133">Transmembrane helix</keyword>
<proteinExistence type="predicted"/>
<dbReference type="EnsemblMetazoa" id="G2237.1">
    <property type="protein sequence ID" value="G2237.1:cds"/>
    <property type="gene ID" value="G2237"/>
</dbReference>
<feature type="transmembrane region" description="Helical" evidence="2">
    <location>
        <begin position="141"/>
        <end position="164"/>
    </location>
</feature>
<keyword evidence="2" id="KW-0812">Transmembrane</keyword>
<feature type="transmembrane region" description="Helical" evidence="2">
    <location>
        <begin position="79"/>
        <end position="98"/>
    </location>
</feature>
<feature type="transmembrane region" description="Helical" evidence="2">
    <location>
        <begin position="110"/>
        <end position="135"/>
    </location>
</feature>
<evidence type="ECO:0000313" key="3">
    <source>
        <dbReference type="EnsemblMetazoa" id="G2237.2:cds"/>
    </source>
</evidence>
<accession>A0A8W8K825</accession>
<sequence>MAYCGSASKWAKIGLVFQYIGLAMFLSGFGTIGWMVTQTVQNNKDITVGLFKMIDCSSGSCATSDITSDYQNNGRDGTLGMMIVVLIVAVPITVMYSIYVATEAARSKCLALLVIISEFVAALLAVIGMIIYAVLLPTDFYTSYSLGLITLAAGLFATAGCLLIPDVRNNIYKTTKTRVTPPPPSPSLPPIESPPPRYREHTPEYYTPSPRPQKKRGYWEYKEYETPRPTERRTPRDVVRVHLRSTTPLSVGNFSTTSTPRRYGTPPAVQRYDYKAR</sequence>
<keyword evidence="2" id="KW-0472">Membrane</keyword>
<reference evidence="3" key="1">
    <citation type="submission" date="2022-08" db="UniProtKB">
        <authorList>
            <consortium name="EnsemblMetazoa"/>
        </authorList>
    </citation>
    <scope>IDENTIFICATION</scope>
    <source>
        <strain evidence="3">05x7-T-G4-1.051#20</strain>
    </source>
</reference>
<feature type="compositionally biased region" description="Polar residues" evidence="1">
    <location>
        <begin position="244"/>
        <end position="260"/>
    </location>
</feature>
<dbReference type="EnsemblMetazoa" id="G2237.3">
    <property type="protein sequence ID" value="G2237.3:cds"/>
    <property type="gene ID" value="G2237"/>
</dbReference>
<organism evidence="3 4">
    <name type="scientific">Magallana gigas</name>
    <name type="common">Pacific oyster</name>
    <name type="synonym">Crassostrea gigas</name>
    <dbReference type="NCBI Taxonomy" id="29159"/>
    <lineage>
        <taxon>Eukaryota</taxon>
        <taxon>Metazoa</taxon>
        <taxon>Spiralia</taxon>
        <taxon>Lophotrochozoa</taxon>
        <taxon>Mollusca</taxon>
        <taxon>Bivalvia</taxon>
        <taxon>Autobranchia</taxon>
        <taxon>Pteriomorphia</taxon>
        <taxon>Ostreida</taxon>
        <taxon>Ostreoidea</taxon>
        <taxon>Ostreidae</taxon>
        <taxon>Magallana</taxon>
    </lineage>
</organism>
<evidence type="ECO:0000313" key="4">
    <source>
        <dbReference type="Proteomes" id="UP000005408"/>
    </source>
</evidence>
<feature type="transmembrane region" description="Helical" evidence="2">
    <location>
        <begin position="16"/>
        <end position="36"/>
    </location>
</feature>
<protein>
    <submittedName>
        <fullName evidence="3">Uncharacterized protein</fullName>
    </submittedName>
</protein>